<accession>K1PSB7</accession>
<evidence type="ECO:0000313" key="1">
    <source>
        <dbReference type="EMBL" id="EKC19340.1"/>
    </source>
</evidence>
<reference evidence="1" key="1">
    <citation type="journal article" date="2012" name="Nature">
        <title>The oyster genome reveals stress adaptation and complexity of shell formation.</title>
        <authorList>
            <person name="Zhang G."/>
            <person name="Fang X."/>
            <person name="Guo X."/>
            <person name="Li L."/>
            <person name="Luo R."/>
            <person name="Xu F."/>
            <person name="Yang P."/>
            <person name="Zhang L."/>
            <person name="Wang X."/>
            <person name="Qi H."/>
            <person name="Xiong Z."/>
            <person name="Que H."/>
            <person name="Xie Y."/>
            <person name="Holland P.W."/>
            <person name="Paps J."/>
            <person name="Zhu Y."/>
            <person name="Wu F."/>
            <person name="Chen Y."/>
            <person name="Wang J."/>
            <person name="Peng C."/>
            <person name="Meng J."/>
            <person name="Yang L."/>
            <person name="Liu J."/>
            <person name="Wen B."/>
            <person name="Zhang N."/>
            <person name="Huang Z."/>
            <person name="Zhu Q."/>
            <person name="Feng Y."/>
            <person name="Mount A."/>
            <person name="Hedgecock D."/>
            <person name="Xu Z."/>
            <person name="Liu Y."/>
            <person name="Domazet-Loso T."/>
            <person name="Du Y."/>
            <person name="Sun X."/>
            <person name="Zhang S."/>
            <person name="Liu B."/>
            <person name="Cheng P."/>
            <person name="Jiang X."/>
            <person name="Li J."/>
            <person name="Fan D."/>
            <person name="Wang W."/>
            <person name="Fu W."/>
            <person name="Wang T."/>
            <person name="Wang B."/>
            <person name="Zhang J."/>
            <person name="Peng Z."/>
            <person name="Li Y."/>
            <person name="Li N."/>
            <person name="Wang J."/>
            <person name="Chen M."/>
            <person name="He Y."/>
            <person name="Tan F."/>
            <person name="Song X."/>
            <person name="Zheng Q."/>
            <person name="Huang R."/>
            <person name="Yang H."/>
            <person name="Du X."/>
            <person name="Chen L."/>
            <person name="Yang M."/>
            <person name="Gaffney P.M."/>
            <person name="Wang S."/>
            <person name="Luo L."/>
            <person name="She Z."/>
            <person name="Ming Y."/>
            <person name="Huang W."/>
            <person name="Zhang S."/>
            <person name="Huang B."/>
            <person name="Zhang Y."/>
            <person name="Qu T."/>
            <person name="Ni P."/>
            <person name="Miao G."/>
            <person name="Wang J."/>
            <person name="Wang Q."/>
            <person name="Steinberg C.E."/>
            <person name="Wang H."/>
            <person name="Li N."/>
            <person name="Qian L."/>
            <person name="Zhang G."/>
            <person name="Li Y."/>
            <person name="Yang H."/>
            <person name="Liu X."/>
            <person name="Wang J."/>
            <person name="Yin Y."/>
            <person name="Wang J."/>
        </authorList>
    </citation>
    <scope>NUCLEOTIDE SEQUENCE [LARGE SCALE GENOMIC DNA]</scope>
    <source>
        <strain evidence="1">05x7-T-G4-1.051#20</strain>
    </source>
</reference>
<proteinExistence type="predicted"/>
<dbReference type="EMBL" id="JH817008">
    <property type="protein sequence ID" value="EKC19340.1"/>
    <property type="molecule type" value="Genomic_DNA"/>
</dbReference>
<organism evidence="1">
    <name type="scientific">Magallana gigas</name>
    <name type="common">Pacific oyster</name>
    <name type="synonym">Crassostrea gigas</name>
    <dbReference type="NCBI Taxonomy" id="29159"/>
    <lineage>
        <taxon>Eukaryota</taxon>
        <taxon>Metazoa</taxon>
        <taxon>Spiralia</taxon>
        <taxon>Lophotrochozoa</taxon>
        <taxon>Mollusca</taxon>
        <taxon>Bivalvia</taxon>
        <taxon>Autobranchia</taxon>
        <taxon>Pteriomorphia</taxon>
        <taxon>Ostreida</taxon>
        <taxon>Ostreoidea</taxon>
        <taxon>Ostreidae</taxon>
        <taxon>Magallana</taxon>
    </lineage>
</organism>
<dbReference type="HOGENOM" id="CLU_2111235_0_0_1"/>
<sequence length="115" mass="12917">MKETVILQKKYIDLLGLTLCIYPAAVFTTVLFLISSCGLTCGVDHHEVDYCPEYNEEGMRVQENYAHRCSSGVIPCPITYTSDKSKMKEENRQNENGTKIKLSVKSCGRTYLAPS</sequence>
<dbReference type="AlphaFoldDB" id="K1PSB7"/>
<name>K1PSB7_MAGGI</name>
<dbReference type="InParanoid" id="K1PSB7"/>
<protein>
    <submittedName>
        <fullName evidence="1">Uncharacterized protein</fullName>
    </submittedName>
</protein>
<gene>
    <name evidence="1" type="ORF">CGI_10008842</name>
</gene>